<dbReference type="Proteomes" id="UP000789396">
    <property type="component" value="Unassembled WGS sequence"/>
</dbReference>
<dbReference type="GO" id="GO:0005777">
    <property type="term" value="C:peroxisome"/>
    <property type="evidence" value="ECO:0007669"/>
    <property type="project" value="InterPro"/>
</dbReference>
<sequence>MPMSDKYVMNDTDMAAILDYISEEEVIITSEDLKKDESTNYEYSLHIDLWNQEISITQGLGRILDQVEYNIPQSSENYYTLDRECSPQYIDTHVQKVFIEPCMALLRKSVNLENPALHSLQVRLDMPSWMMDDFLAEVRELLSDIHVVFTPVILRAIPSPTPSIINNDNIYEIYRPNHSVSATEQAMTVRPQYLLIAGLKELNKKYGVYRSLSQEDRRSSLGSDSTHSRRSSVEDLSNEKSNPPHSRKSSLMTQQTRLLDIMMYTIPHYEVQSNPQALILYRSCFLAMSIDGFDLTIYTYNWHKHYTDLVFSAMKKISDWHNQRIGLLNSILYQKMGLFYHGCISLKSPVPLPSMPNTPRSLQSPISSQRTSQIDSSHSQRALMSIGQNTNDLPLVVSLINERFPHLQKTESRAEDIKKNSDSKHDINILNIAEFNAGVFSLNTLDLNEVLKNSCIDSFAEKVHTRENRDALKRHGPPFIDAWIRQAKNSQAHENEKSVHSKWAKRIEEHNVDNTANTPEMIKKSDLAIIFRTSRLLHFCRTPLLFGGNADSFTRTSPTRDFQTSSDTTFSRWYQDMSETFLQEYSSYLEEIGMQVVIGGKSGVNLVDDGISKSSATENVLANSPAVFLLKVLQGGSIMCEVRIQGVFVSVTLYILNQGQNLMSLGFSDVDSDRGNLRIFTEECGRFRKMIHVNSFVYDFHLRYIKHVLESQSQTSPAFNVLDVINAFIRRNRQPAHFSRNRIYHDSYDKELGSIPDDLYKFIISAPQRYGFRQINFNGEPIACFTTSICGDQCSESCDLCSILGNETPQITLVFTSSNQAPTAGITSLEYFVIVVNDHYVPLDSTLSVRDSYRGYKYQASDIYSNKDIEEKKYALINRTRERFKLVINQAVQFKRREDLWKKLSNIKPSDRNNANNSTNYSASLSITDFLDLTKQWYSRELVTISPDFKDILDLKLNWVEVLNFLSTYYSELTRELYDDTEHIRHLIIFNQRNHDLLIHFILPRQDEKETEIGNNDGKLVVNAVCKENKPNFEGLELQFIADITKTIGYWMWQKLF</sequence>
<dbReference type="OrthoDB" id="43547at2759"/>
<dbReference type="AlphaFoldDB" id="A0A9N9BP21"/>
<proteinExistence type="predicted"/>
<comment type="caution">
    <text evidence="2">The sequence shown here is derived from an EMBL/GenBank/DDBJ whole genome shotgun (WGS) entry which is preliminary data.</text>
</comment>
<dbReference type="InterPro" id="IPR033228">
    <property type="entry name" value="SZT2"/>
</dbReference>
<evidence type="ECO:0000313" key="2">
    <source>
        <dbReference type="EMBL" id="CAG8570810.1"/>
    </source>
</evidence>
<reference evidence="2" key="1">
    <citation type="submission" date="2021-06" db="EMBL/GenBank/DDBJ databases">
        <authorList>
            <person name="Kallberg Y."/>
            <person name="Tangrot J."/>
            <person name="Rosling A."/>
        </authorList>
    </citation>
    <scope>NUCLEOTIDE SEQUENCE</scope>
    <source>
        <strain evidence="2">IN212</strain>
    </source>
</reference>
<feature type="compositionally biased region" description="Polar residues" evidence="1">
    <location>
        <begin position="239"/>
        <end position="252"/>
    </location>
</feature>
<dbReference type="PANTHER" id="PTHR14918">
    <property type="entry name" value="KICSTOR COMPLEX PROTEIN SZT2"/>
    <property type="match status" value="1"/>
</dbReference>
<organism evidence="2 3">
    <name type="scientific">Racocetra fulgida</name>
    <dbReference type="NCBI Taxonomy" id="60492"/>
    <lineage>
        <taxon>Eukaryota</taxon>
        <taxon>Fungi</taxon>
        <taxon>Fungi incertae sedis</taxon>
        <taxon>Mucoromycota</taxon>
        <taxon>Glomeromycotina</taxon>
        <taxon>Glomeromycetes</taxon>
        <taxon>Diversisporales</taxon>
        <taxon>Gigasporaceae</taxon>
        <taxon>Racocetra</taxon>
    </lineage>
</organism>
<protein>
    <submittedName>
        <fullName evidence="2">1075_t:CDS:1</fullName>
    </submittedName>
</protein>
<evidence type="ECO:0000256" key="1">
    <source>
        <dbReference type="SAM" id="MobiDB-lite"/>
    </source>
</evidence>
<name>A0A9N9BP21_9GLOM</name>
<dbReference type="PANTHER" id="PTHR14918:SF3">
    <property type="entry name" value="KICSTOR COMPLEX PROTEIN SZT2"/>
    <property type="match status" value="1"/>
</dbReference>
<keyword evidence="3" id="KW-1185">Reference proteome</keyword>
<dbReference type="EMBL" id="CAJVPZ010006209">
    <property type="protein sequence ID" value="CAG8570810.1"/>
    <property type="molecule type" value="Genomic_DNA"/>
</dbReference>
<evidence type="ECO:0000313" key="3">
    <source>
        <dbReference type="Proteomes" id="UP000789396"/>
    </source>
</evidence>
<accession>A0A9N9BP21</accession>
<feature type="region of interest" description="Disordered" evidence="1">
    <location>
        <begin position="217"/>
        <end position="252"/>
    </location>
</feature>
<gene>
    <name evidence="2" type="ORF">RFULGI_LOCUS5448</name>
</gene>